<accession>F9WDE4</accession>
<keyword evidence="4" id="KW-0336">GPI-anchor</keyword>
<name>F9WDE4_TRYCI</name>
<feature type="region of interest" description="Disordered" evidence="9">
    <location>
        <begin position="351"/>
        <end position="383"/>
    </location>
</feature>
<sequence>MMKLFMVMMVVMGSWVREWRVMANTEVSVKEGDNREYFSLLCKIYNVAQHPPIKPVDTKEYQKMVDDINALSTAVNGKEGVNTKSEETRSAQTQLVGISQDARKLLDEIKRENPEGEAGKARLTFNQVIFGKHGKEDLSPGALEVVDQRMTACGGKEKVGKSAGKNIIVDFFCLCAQNNEDNEGIANVCGVSVGSGDGTGWGTSLKSIATMWGEIKQGCEKFAEQDVTSTQGGHFLFREFLAKVKAGGNVKVKDPGTIPQHGMLGTAVTATVNSNFNCNGKNEVSTSRTTSSGAGVCVFYGNHHRKQNIAWLKKFKEGLQLIDKLNTETAAWQHQLTTLLNRARELYEKVKANTQQEEEDTEESPLTQHPNPDETENTDSTTQSMRHSLLAWALLLQ</sequence>
<evidence type="ECO:0000256" key="10">
    <source>
        <dbReference type="SAM" id="SignalP"/>
    </source>
</evidence>
<keyword evidence="13" id="KW-1185">Reference proteome</keyword>
<dbReference type="EMBL" id="CAEQ01001862">
    <property type="protein sequence ID" value="CCD15297.1"/>
    <property type="molecule type" value="Genomic_DNA"/>
</dbReference>
<comment type="caution">
    <text evidence="12">The sequence shown here is derived from an EMBL/GenBank/DDBJ whole genome shotgun (WGS) entry which is preliminary data.</text>
</comment>
<dbReference type="GO" id="GO:0098552">
    <property type="term" value="C:side of membrane"/>
    <property type="evidence" value="ECO:0007669"/>
    <property type="project" value="UniProtKB-KW"/>
</dbReference>
<keyword evidence="6" id="KW-0472">Membrane</keyword>
<evidence type="ECO:0000256" key="1">
    <source>
        <dbReference type="ARBA" id="ARBA00002523"/>
    </source>
</evidence>
<dbReference type="VEuPathDB" id="TriTrypDB:TcIL3000_0_58280"/>
<protein>
    <submittedName>
        <fullName evidence="12">Variant surface glycoprotein</fullName>
    </submittedName>
</protein>
<keyword evidence="7" id="KW-0325">Glycoprotein</keyword>
<keyword evidence="5 10" id="KW-0732">Signal</keyword>
<dbReference type="InterPro" id="IPR025932">
    <property type="entry name" value="Trypano_VSG_B_N_dom"/>
</dbReference>
<comment type="subcellular location">
    <subcellularLocation>
        <location evidence="2">Cell membrane</location>
        <topology evidence="2">Lipid-anchor</topology>
        <topology evidence="2">GPI-anchor</topology>
    </subcellularLocation>
</comment>
<dbReference type="Proteomes" id="UP000000702">
    <property type="component" value="Unassembled WGS sequence"/>
</dbReference>
<proteinExistence type="predicted"/>
<feature type="signal peptide" evidence="10">
    <location>
        <begin position="1"/>
        <end position="16"/>
    </location>
</feature>
<reference evidence="12 13" key="2">
    <citation type="journal article" date="2012" name="Proc. Natl. Acad. Sci. U.S.A.">
        <title>Antigenic diversity is generated by distinct evolutionary mechanisms in African trypanosome species.</title>
        <authorList>
            <person name="Jackson A.P."/>
            <person name="Berry A."/>
            <person name="Aslett M."/>
            <person name="Allison H.C."/>
            <person name="Burton P."/>
            <person name="Vavrova-Anderson J."/>
            <person name="Brown R."/>
            <person name="Browne H."/>
            <person name="Corton N."/>
            <person name="Hauser H."/>
            <person name="Gamble J."/>
            <person name="Gilderthorp R."/>
            <person name="Marcello L."/>
            <person name="McQuillan J."/>
            <person name="Otto T.D."/>
            <person name="Quail M.A."/>
            <person name="Sanders M.J."/>
            <person name="van Tonder A."/>
            <person name="Ginger M.L."/>
            <person name="Field M.C."/>
            <person name="Barry J.D."/>
            <person name="Hertz-Fowler C."/>
            <person name="Berriman M."/>
        </authorList>
    </citation>
    <scope>NUCLEOTIDE SEQUENCE [LARGE SCALE GENOMIC DNA]</scope>
    <source>
        <strain evidence="12 13">IL3000</strain>
    </source>
</reference>
<feature type="chain" id="PRO_5003390208" evidence="10">
    <location>
        <begin position="17"/>
        <end position="397"/>
    </location>
</feature>
<feature type="domain" description="Trypanosome variant surface glycoprotein B-type N-terminal" evidence="11">
    <location>
        <begin position="83"/>
        <end position="331"/>
    </location>
</feature>
<reference evidence="13" key="1">
    <citation type="submission" date="2011-07" db="EMBL/GenBank/DDBJ databases">
        <title>Divergent evolution of antigenic variation in African trypanosomes.</title>
        <authorList>
            <person name="Jackson A.P."/>
            <person name="Berry A."/>
            <person name="Allison H.C."/>
            <person name="Burton P."/>
            <person name="Anderson J."/>
            <person name="Aslett M."/>
            <person name="Brown R."/>
            <person name="Corton N."/>
            <person name="Harris D."/>
            <person name="Hauser H."/>
            <person name="Gamble J."/>
            <person name="Gilderthorp R."/>
            <person name="McQuillan J."/>
            <person name="Quail M.A."/>
            <person name="Sanders M."/>
            <person name="Van Tonder A."/>
            <person name="Ginger M.L."/>
            <person name="Donelson J.E."/>
            <person name="Field M.C."/>
            <person name="Barry J.D."/>
            <person name="Berriman M."/>
            <person name="Hertz-Fowler C."/>
        </authorList>
    </citation>
    <scope>NUCLEOTIDE SEQUENCE [LARGE SCALE GENOMIC DNA]</scope>
    <source>
        <strain evidence="13">IL3000</strain>
    </source>
</reference>
<dbReference type="AlphaFoldDB" id="F9WDE4"/>
<evidence type="ECO:0000313" key="12">
    <source>
        <dbReference type="EMBL" id="CCD15297.1"/>
    </source>
</evidence>
<dbReference type="GO" id="GO:0005886">
    <property type="term" value="C:plasma membrane"/>
    <property type="evidence" value="ECO:0007669"/>
    <property type="project" value="UniProtKB-SubCell"/>
</dbReference>
<evidence type="ECO:0000256" key="2">
    <source>
        <dbReference type="ARBA" id="ARBA00004609"/>
    </source>
</evidence>
<evidence type="ECO:0000259" key="11">
    <source>
        <dbReference type="Pfam" id="PF13206"/>
    </source>
</evidence>
<comment type="function">
    <text evidence="1">VSG forms a coat on the surface of the parasite. The trypanosome evades the immune response of the host by expressing a series of antigenically distinct VSGs from an estimated 1000 VSG genes.</text>
</comment>
<organism evidence="12 13">
    <name type="scientific">Trypanosoma congolense (strain IL3000)</name>
    <dbReference type="NCBI Taxonomy" id="1068625"/>
    <lineage>
        <taxon>Eukaryota</taxon>
        <taxon>Discoba</taxon>
        <taxon>Euglenozoa</taxon>
        <taxon>Kinetoplastea</taxon>
        <taxon>Metakinetoplastina</taxon>
        <taxon>Trypanosomatida</taxon>
        <taxon>Trypanosomatidae</taxon>
        <taxon>Trypanosoma</taxon>
        <taxon>Nannomonas</taxon>
    </lineage>
</organism>
<keyword evidence="3" id="KW-1003">Cell membrane</keyword>
<gene>
    <name evidence="12" type="ORF">TCIL3000_0_58280</name>
</gene>
<evidence type="ECO:0000256" key="6">
    <source>
        <dbReference type="ARBA" id="ARBA00023136"/>
    </source>
</evidence>
<evidence type="ECO:0000256" key="3">
    <source>
        <dbReference type="ARBA" id="ARBA00022475"/>
    </source>
</evidence>
<evidence type="ECO:0000256" key="4">
    <source>
        <dbReference type="ARBA" id="ARBA00022622"/>
    </source>
</evidence>
<evidence type="ECO:0000256" key="8">
    <source>
        <dbReference type="ARBA" id="ARBA00023288"/>
    </source>
</evidence>
<evidence type="ECO:0000313" key="13">
    <source>
        <dbReference type="Proteomes" id="UP000000702"/>
    </source>
</evidence>
<dbReference type="Pfam" id="PF13206">
    <property type="entry name" value="VSG_B"/>
    <property type="match status" value="1"/>
</dbReference>
<evidence type="ECO:0000256" key="5">
    <source>
        <dbReference type="ARBA" id="ARBA00022729"/>
    </source>
</evidence>
<keyword evidence="8" id="KW-0449">Lipoprotein</keyword>
<evidence type="ECO:0000256" key="9">
    <source>
        <dbReference type="SAM" id="MobiDB-lite"/>
    </source>
</evidence>
<evidence type="ECO:0000256" key="7">
    <source>
        <dbReference type="ARBA" id="ARBA00023180"/>
    </source>
</evidence>